<dbReference type="Gene3D" id="3.90.550.20">
    <property type="match status" value="1"/>
</dbReference>
<evidence type="ECO:0000256" key="1">
    <source>
        <dbReference type="ARBA" id="ARBA00022679"/>
    </source>
</evidence>
<dbReference type="InterPro" id="IPR029044">
    <property type="entry name" value="Nucleotide-diphossugar_trans"/>
</dbReference>
<reference evidence="2" key="2">
    <citation type="submission" date="2020-11" db="EMBL/GenBank/DDBJ databases">
        <authorList>
            <person name="McCartney M.A."/>
            <person name="Auch B."/>
            <person name="Kono T."/>
            <person name="Mallez S."/>
            <person name="Becker A."/>
            <person name="Gohl D.M."/>
            <person name="Silverstein K.A.T."/>
            <person name="Koren S."/>
            <person name="Bechman K.B."/>
            <person name="Herman A."/>
            <person name="Abrahante J.E."/>
            <person name="Garbe J."/>
        </authorList>
    </citation>
    <scope>NUCLEOTIDE SEQUENCE</scope>
    <source>
        <strain evidence="2">Duluth1</strain>
        <tissue evidence="2">Whole animal</tissue>
    </source>
</reference>
<dbReference type="GO" id="GO:0051999">
    <property type="term" value="P:mannosyl-inositol phosphorylceramide biosynthetic process"/>
    <property type="evidence" value="ECO:0007669"/>
    <property type="project" value="TreeGrafter"/>
</dbReference>
<organism evidence="2 3">
    <name type="scientific">Dreissena polymorpha</name>
    <name type="common">Zebra mussel</name>
    <name type="synonym">Mytilus polymorpha</name>
    <dbReference type="NCBI Taxonomy" id="45954"/>
    <lineage>
        <taxon>Eukaryota</taxon>
        <taxon>Metazoa</taxon>
        <taxon>Spiralia</taxon>
        <taxon>Lophotrochozoa</taxon>
        <taxon>Mollusca</taxon>
        <taxon>Bivalvia</taxon>
        <taxon>Autobranchia</taxon>
        <taxon>Heteroconchia</taxon>
        <taxon>Euheterodonta</taxon>
        <taxon>Imparidentia</taxon>
        <taxon>Neoheterodontei</taxon>
        <taxon>Myida</taxon>
        <taxon>Dreissenoidea</taxon>
        <taxon>Dreissenidae</taxon>
        <taxon>Dreissena</taxon>
    </lineage>
</organism>
<dbReference type="PANTHER" id="PTHR32385:SF15">
    <property type="entry name" value="INOSITOL PHOSPHOCERAMIDE MANNOSYLTRANSFERASE 1"/>
    <property type="match status" value="1"/>
</dbReference>
<protein>
    <submittedName>
        <fullName evidence="2">Uncharacterized protein</fullName>
    </submittedName>
</protein>
<name>A0A9D4RWN9_DREPO</name>
<dbReference type="AlphaFoldDB" id="A0A9D4RWN9"/>
<evidence type="ECO:0000313" key="2">
    <source>
        <dbReference type="EMBL" id="KAH3884206.1"/>
    </source>
</evidence>
<dbReference type="SUPFAM" id="SSF53448">
    <property type="entry name" value="Nucleotide-diphospho-sugar transferases"/>
    <property type="match status" value="1"/>
</dbReference>
<evidence type="ECO:0000313" key="3">
    <source>
        <dbReference type="Proteomes" id="UP000828390"/>
    </source>
</evidence>
<accession>A0A9D4RWN9</accession>
<sequence length="470" mass="53945">MVRTRRLLSIIICCIALLWGLEYIIGSKYRTDVTVQHSTARVHTIENTGSKTNTITDREHDTKVKEKIALNRKTKNVVQSNALINVTKLISGKGKNSKRSTQNIIIATNYTTKHLKSNIDAVKPVFRSKMILDDIPLEMGFQPDLEVEFPTAESDTPRIPHNVHQIWIRVSDSSSTSDMAVPDMFVKYMETFPKFNPDWTFYFWTYNTSRKLLQDRHPDLLHFFDNTTETVVRADLMRYVVLYEFGGLYADLDTTCLRPLDIVTKKYTCILVLAPFENAAMMLNGPYQICNGEIFCRARHPFLRYVLNTIANKADAGKGAFVIGPSFFTGQYRLYNNISKEDAYRIDIFADTGTPYFYKGERPVTDEDGIYIANTRYFLDQPHPTLRGGIKKRCSNQTNESSVRKRMCAVVEKRGFDRGPGNFTFLTHAYSFSFSATAQKQNRTYIPLKNVISKYTYYDSQTGSIKTVMR</sequence>
<dbReference type="PANTHER" id="PTHR32385">
    <property type="entry name" value="MANNOSYL PHOSPHORYLINOSITOL CERAMIDE SYNTHASE"/>
    <property type="match status" value="1"/>
</dbReference>
<reference evidence="2" key="1">
    <citation type="journal article" date="2019" name="bioRxiv">
        <title>The Genome of the Zebra Mussel, Dreissena polymorpha: A Resource for Invasive Species Research.</title>
        <authorList>
            <person name="McCartney M.A."/>
            <person name="Auch B."/>
            <person name="Kono T."/>
            <person name="Mallez S."/>
            <person name="Zhang Y."/>
            <person name="Obille A."/>
            <person name="Becker A."/>
            <person name="Abrahante J.E."/>
            <person name="Garbe J."/>
            <person name="Badalamenti J.P."/>
            <person name="Herman A."/>
            <person name="Mangelson H."/>
            <person name="Liachko I."/>
            <person name="Sullivan S."/>
            <person name="Sone E.D."/>
            <person name="Koren S."/>
            <person name="Silverstein K.A.T."/>
            <person name="Beckman K.B."/>
            <person name="Gohl D.M."/>
        </authorList>
    </citation>
    <scope>NUCLEOTIDE SEQUENCE</scope>
    <source>
        <strain evidence="2">Duluth1</strain>
        <tissue evidence="2">Whole animal</tissue>
    </source>
</reference>
<keyword evidence="3" id="KW-1185">Reference proteome</keyword>
<comment type="caution">
    <text evidence="2">The sequence shown here is derived from an EMBL/GenBank/DDBJ whole genome shotgun (WGS) entry which is preliminary data.</text>
</comment>
<proteinExistence type="predicted"/>
<dbReference type="InterPro" id="IPR051706">
    <property type="entry name" value="Glycosyltransferase_domain"/>
</dbReference>
<gene>
    <name evidence="2" type="ORF">DPMN_008181</name>
</gene>
<dbReference type="InterPro" id="IPR007577">
    <property type="entry name" value="GlycoTrfase_DXD_sugar-bd_CS"/>
</dbReference>
<dbReference type="Proteomes" id="UP000828390">
    <property type="component" value="Unassembled WGS sequence"/>
</dbReference>
<dbReference type="EMBL" id="JAIWYP010000001">
    <property type="protein sequence ID" value="KAH3884206.1"/>
    <property type="molecule type" value="Genomic_DNA"/>
</dbReference>
<dbReference type="GO" id="GO:0016020">
    <property type="term" value="C:membrane"/>
    <property type="evidence" value="ECO:0007669"/>
    <property type="project" value="GOC"/>
</dbReference>
<dbReference type="GO" id="GO:0000030">
    <property type="term" value="F:mannosyltransferase activity"/>
    <property type="evidence" value="ECO:0007669"/>
    <property type="project" value="TreeGrafter"/>
</dbReference>
<dbReference type="Pfam" id="PF04488">
    <property type="entry name" value="Gly_transf_sug"/>
    <property type="match status" value="1"/>
</dbReference>
<keyword evidence="1" id="KW-0808">Transferase</keyword>